<keyword evidence="1" id="KW-0805">Transcription regulation</keyword>
<dbReference type="RefSeq" id="WP_132000742.1">
    <property type="nucleotide sequence ID" value="NZ_SMFK01000001.1"/>
</dbReference>
<dbReference type="PANTHER" id="PTHR38445:SF10">
    <property type="entry name" value="GNTR-FAMILY TRANSCRIPTIONAL REGULATOR"/>
    <property type="match status" value="1"/>
</dbReference>
<sequence length="341" mass="39617">MEQNSTELVNRKKFTFTINHESDTPKYQQLVDSIHNAIAENILNKGDLLPSVNQICKTNQLSRDTVFKAYSILKDQKAIESVPNKGYYVAGETRKVLLVLDTFKAYKEVLYHSFVNNLPDNIITDVQFHHYNVENFKTIINNSIGKYYKYVVMNFDHKEVASALNPISNDKLLLIDWNIHSKAKNNYVFQDFGKAFYESLKGALDSFRKYKEINFVYPSYTNHPIETVTFFKKFCVDFNLEFAIITNPKQFKIEKNKAYISVSDRILGQFLEQCQENNFEPGTDVGFLSYNETPMKKFIYKGISVVSTDFKEMGTKIAEFVTSEETMRYYVSTNLILRDSL</sequence>
<dbReference type="Proteomes" id="UP000295479">
    <property type="component" value="Unassembled WGS sequence"/>
</dbReference>
<evidence type="ECO:0000313" key="5">
    <source>
        <dbReference type="EMBL" id="TDD99522.1"/>
    </source>
</evidence>
<dbReference type="InterPro" id="IPR000524">
    <property type="entry name" value="Tscrpt_reg_HTH_GntR"/>
</dbReference>
<evidence type="ECO:0000256" key="3">
    <source>
        <dbReference type="ARBA" id="ARBA00023163"/>
    </source>
</evidence>
<dbReference type="InterPro" id="IPR036390">
    <property type="entry name" value="WH_DNA-bd_sf"/>
</dbReference>
<dbReference type="Pfam" id="PF00392">
    <property type="entry name" value="GntR"/>
    <property type="match status" value="1"/>
</dbReference>
<dbReference type="Gene3D" id="1.10.10.10">
    <property type="entry name" value="Winged helix-like DNA-binding domain superfamily/Winged helix DNA-binding domain"/>
    <property type="match status" value="1"/>
</dbReference>
<dbReference type="GO" id="GO:0003700">
    <property type="term" value="F:DNA-binding transcription factor activity"/>
    <property type="evidence" value="ECO:0007669"/>
    <property type="project" value="InterPro"/>
</dbReference>
<dbReference type="PROSITE" id="PS50949">
    <property type="entry name" value="HTH_GNTR"/>
    <property type="match status" value="1"/>
</dbReference>
<dbReference type="SUPFAM" id="SSF53822">
    <property type="entry name" value="Periplasmic binding protein-like I"/>
    <property type="match status" value="1"/>
</dbReference>
<dbReference type="InterPro" id="IPR028082">
    <property type="entry name" value="Peripla_BP_I"/>
</dbReference>
<comment type="caution">
    <text evidence="5">The sequence shown here is derived from an EMBL/GenBank/DDBJ whole genome shotgun (WGS) entry which is preliminary data.</text>
</comment>
<gene>
    <name evidence="5" type="ORF">E0F76_02010</name>
</gene>
<evidence type="ECO:0000256" key="1">
    <source>
        <dbReference type="ARBA" id="ARBA00023015"/>
    </source>
</evidence>
<dbReference type="AlphaFoldDB" id="A0A4R5CPL9"/>
<name>A0A4R5CPL9_9FLAO</name>
<feature type="domain" description="HTH gntR-type" evidence="4">
    <location>
        <begin position="24"/>
        <end position="92"/>
    </location>
</feature>
<dbReference type="EMBL" id="SMFK01000001">
    <property type="protein sequence ID" value="TDD99522.1"/>
    <property type="molecule type" value="Genomic_DNA"/>
</dbReference>
<keyword evidence="3" id="KW-0804">Transcription</keyword>
<proteinExistence type="predicted"/>
<evidence type="ECO:0000313" key="6">
    <source>
        <dbReference type="Proteomes" id="UP000295479"/>
    </source>
</evidence>
<evidence type="ECO:0000256" key="2">
    <source>
        <dbReference type="ARBA" id="ARBA00023125"/>
    </source>
</evidence>
<accession>A0A4R5CPL9</accession>
<dbReference type="PANTHER" id="PTHR38445">
    <property type="entry name" value="HTH-TYPE TRANSCRIPTIONAL REPRESSOR YTRA"/>
    <property type="match status" value="1"/>
</dbReference>
<dbReference type="SMART" id="SM00345">
    <property type="entry name" value="HTH_GNTR"/>
    <property type="match status" value="1"/>
</dbReference>
<organism evidence="5 6">
    <name type="scientific">Flavobacterium cellulosilyticum</name>
    <dbReference type="NCBI Taxonomy" id="2541731"/>
    <lineage>
        <taxon>Bacteria</taxon>
        <taxon>Pseudomonadati</taxon>
        <taxon>Bacteroidota</taxon>
        <taxon>Flavobacteriia</taxon>
        <taxon>Flavobacteriales</taxon>
        <taxon>Flavobacteriaceae</taxon>
        <taxon>Flavobacterium</taxon>
    </lineage>
</organism>
<evidence type="ECO:0000259" key="4">
    <source>
        <dbReference type="PROSITE" id="PS50949"/>
    </source>
</evidence>
<reference evidence="5 6" key="1">
    <citation type="submission" date="2019-03" db="EMBL/GenBank/DDBJ databases">
        <title>Flavobacterium AR-3-4 sp. nov. isolated from arctic soil.</title>
        <authorList>
            <person name="Chaudhary D.K."/>
        </authorList>
    </citation>
    <scope>NUCLEOTIDE SEQUENCE [LARGE SCALE GENOMIC DNA]</scope>
    <source>
        <strain evidence="5 6">AR-3-4</strain>
    </source>
</reference>
<dbReference type="OrthoDB" id="742238at2"/>
<dbReference type="SUPFAM" id="SSF46785">
    <property type="entry name" value="Winged helix' DNA-binding domain"/>
    <property type="match status" value="1"/>
</dbReference>
<dbReference type="InterPro" id="IPR036388">
    <property type="entry name" value="WH-like_DNA-bd_sf"/>
</dbReference>
<dbReference type="CDD" id="cd07377">
    <property type="entry name" value="WHTH_GntR"/>
    <property type="match status" value="1"/>
</dbReference>
<keyword evidence="2" id="KW-0238">DNA-binding</keyword>
<keyword evidence="6" id="KW-1185">Reference proteome</keyword>
<dbReference type="GO" id="GO:0003677">
    <property type="term" value="F:DNA binding"/>
    <property type="evidence" value="ECO:0007669"/>
    <property type="project" value="UniProtKB-KW"/>
</dbReference>
<dbReference type="Gene3D" id="3.40.50.2300">
    <property type="match status" value="2"/>
</dbReference>
<protein>
    <submittedName>
        <fullName evidence="5">GntR family transcriptional regulator</fullName>
    </submittedName>
</protein>